<keyword evidence="3" id="KW-1185">Reference proteome</keyword>
<comment type="caution">
    <text evidence="2">The sequence shown here is derived from an EMBL/GenBank/DDBJ whole genome shotgun (WGS) entry which is preliminary data.</text>
</comment>
<evidence type="ECO:0000256" key="1">
    <source>
        <dbReference type="SAM" id="MobiDB-lite"/>
    </source>
</evidence>
<organism evidence="2 3">
    <name type="scientific">Dreissena polymorpha</name>
    <name type="common">Zebra mussel</name>
    <name type="synonym">Mytilus polymorpha</name>
    <dbReference type="NCBI Taxonomy" id="45954"/>
    <lineage>
        <taxon>Eukaryota</taxon>
        <taxon>Metazoa</taxon>
        <taxon>Spiralia</taxon>
        <taxon>Lophotrochozoa</taxon>
        <taxon>Mollusca</taxon>
        <taxon>Bivalvia</taxon>
        <taxon>Autobranchia</taxon>
        <taxon>Heteroconchia</taxon>
        <taxon>Euheterodonta</taxon>
        <taxon>Imparidentia</taxon>
        <taxon>Neoheterodontei</taxon>
        <taxon>Myida</taxon>
        <taxon>Dreissenoidea</taxon>
        <taxon>Dreissenidae</taxon>
        <taxon>Dreissena</taxon>
    </lineage>
</organism>
<feature type="region of interest" description="Disordered" evidence="1">
    <location>
        <begin position="38"/>
        <end position="174"/>
    </location>
</feature>
<sequence>MNDIPWVLLTSSINAPITRTTHIRSFLRRGVLTFPYPAGPNENTAPKEVMPPQNVQPHAESTAPKEVTPPQNVQPHAENTAPKEVTPPQNVKPHAENTGTQRQAEGNENTAPRYVTPSQNVQPSAVHIRSRASIPQEHSTYQWPADANENTEVPTSQNVQPPADPNGSVSNSST</sequence>
<feature type="compositionally biased region" description="Polar residues" evidence="1">
    <location>
        <begin position="97"/>
        <end position="123"/>
    </location>
</feature>
<dbReference type="Proteomes" id="UP000828390">
    <property type="component" value="Unassembled WGS sequence"/>
</dbReference>
<protein>
    <submittedName>
        <fullName evidence="2">Uncharacterized protein</fullName>
    </submittedName>
</protein>
<evidence type="ECO:0000313" key="2">
    <source>
        <dbReference type="EMBL" id="KAH3730326.1"/>
    </source>
</evidence>
<proteinExistence type="predicted"/>
<dbReference type="AlphaFoldDB" id="A0A9D4CU66"/>
<reference evidence="2" key="1">
    <citation type="journal article" date="2019" name="bioRxiv">
        <title>The Genome of the Zebra Mussel, Dreissena polymorpha: A Resource for Invasive Species Research.</title>
        <authorList>
            <person name="McCartney M.A."/>
            <person name="Auch B."/>
            <person name="Kono T."/>
            <person name="Mallez S."/>
            <person name="Zhang Y."/>
            <person name="Obille A."/>
            <person name="Becker A."/>
            <person name="Abrahante J.E."/>
            <person name="Garbe J."/>
            <person name="Badalamenti J.P."/>
            <person name="Herman A."/>
            <person name="Mangelson H."/>
            <person name="Liachko I."/>
            <person name="Sullivan S."/>
            <person name="Sone E.D."/>
            <person name="Koren S."/>
            <person name="Silverstein K.A.T."/>
            <person name="Beckman K.B."/>
            <person name="Gohl D.M."/>
        </authorList>
    </citation>
    <scope>NUCLEOTIDE SEQUENCE</scope>
    <source>
        <strain evidence="2">Duluth1</strain>
        <tissue evidence="2">Whole animal</tissue>
    </source>
</reference>
<dbReference type="EMBL" id="JAIWYP010000012">
    <property type="protein sequence ID" value="KAH3730326.1"/>
    <property type="molecule type" value="Genomic_DNA"/>
</dbReference>
<name>A0A9D4CU66_DREPO</name>
<gene>
    <name evidence="2" type="ORF">DPMN_056309</name>
</gene>
<accession>A0A9D4CU66</accession>
<evidence type="ECO:0000313" key="3">
    <source>
        <dbReference type="Proteomes" id="UP000828390"/>
    </source>
</evidence>
<reference evidence="2" key="2">
    <citation type="submission" date="2020-11" db="EMBL/GenBank/DDBJ databases">
        <authorList>
            <person name="McCartney M.A."/>
            <person name="Auch B."/>
            <person name="Kono T."/>
            <person name="Mallez S."/>
            <person name="Becker A."/>
            <person name="Gohl D.M."/>
            <person name="Silverstein K.A.T."/>
            <person name="Koren S."/>
            <person name="Bechman K.B."/>
            <person name="Herman A."/>
            <person name="Abrahante J.E."/>
            <person name="Garbe J."/>
        </authorList>
    </citation>
    <scope>NUCLEOTIDE SEQUENCE</scope>
    <source>
        <strain evidence="2">Duluth1</strain>
        <tissue evidence="2">Whole animal</tissue>
    </source>
</reference>
<feature type="compositionally biased region" description="Polar residues" evidence="1">
    <location>
        <begin position="136"/>
        <end position="160"/>
    </location>
</feature>